<dbReference type="AlphaFoldDB" id="A0A059CP44"/>
<evidence type="ECO:0000313" key="2">
    <source>
        <dbReference type="EMBL" id="KCW79979.1"/>
    </source>
</evidence>
<keyword evidence="1" id="KW-1133">Transmembrane helix</keyword>
<name>A0A059CP44_EUCGR</name>
<gene>
    <name evidence="2" type="ORF">EUGRSUZ_C01308</name>
</gene>
<organism evidence="2">
    <name type="scientific">Eucalyptus grandis</name>
    <name type="common">Flooded gum</name>
    <dbReference type="NCBI Taxonomy" id="71139"/>
    <lineage>
        <taxon>Eukaryota</taxon>
        <taxon>Viridiplantae</taxon>
        <taxon>Streptophyta</taxon>
        <taxon>Embryophyta</taxon>
        <taxon>Tracheophyta</taxon>
        <taxon>Spermatophyta</taxon>
        <taxon>Magnoliopsida</taxon>
        <taxon>eudicotyledons</taxon>
        <taxon>Gunneridae</taxon>
        <taxon>Pentapetalae</taxon>
        <taxon>rosids</taxon>
        <taxon>malvids</taxon>
        <taxon>Myrtales</taxon>
        <taxon>Myrtaceae</taxon>
        <taxon>Myrtoideae</taxon>
        <taxon>Eucalypteae</taxon>
        <taxon>Eucalyptus</taxon>
    </lineage>
</organism>
<dbReference type="STRING" id="71139.A0A059CP44"/>
<dbReference type="InParanoid" id="A0A059CP44"/>
<dbReference type="Gramene" id="KCW79979">
    <property type="protein sequence ID" value="KCW79979"/>
    <property type="gene ID" value="EUGRSUZ_C01308"/>
</dbReference>
<keyword evidence="1" id="KW-0472">Membrane</keyword>
<proteinExistence type="predicted"/>
<evidence type="ECO:0000256" key="1">
    <source>
        <dbReference type="SAM" id="Phobius"/>
    </source>
</evidence>
<accession>A0A059CP44</accession>
<sequence length="84" mass="9523">MAVFSFLVVAFYVFLGLLLGSRAAEITLTTIFSFVVFLAMFLFVWCTAIDPTEKTSYRKKKRGSEVMVLADFCVDSLSSPFQFR</sequence>
<protein>
    <submittedName>
        <fullName evidence="2">Uncharacterized protein</fullName>
    </submittedName>
</protein>
<keyword evidence="1" id="KW-0812">Transmembrane</keyword>
<feature type="transmembrane region" description="Helical" evidence="1">
    <location>
        <begin position="33"/>
        <end position="52"/>
    </location>
</feature>
<reference evidence="2" key="1">
    <citation type="submission" date="2013-07" db="EMBL/GenBank/DDBJ databases">
        <title>The genome of Eucalyptus grandis.</title>
        <authorList>
            <person name="Schmutz J."/>
            <person name="Hayes R."/>
            <person name="Myburg A."/>
            <person name="Tuskan G."/>
            <person name="Grattapaglia D."/>
            <person name="Rokhsar D.S."/>
        </authorList>
    </citation>
    <scope>NUCLEOTIDE SEQUENCE</scope>
    <source>
        <tissue evidence="2">Leaf extractions</tissue>
    </source>
</reference>
<dbReference type="EMBL" id="KK198755">
    <property type="protein sequence ID" value="KCW79979.1"/>
    <property type="molecule type" value="Genomic_DNA"/>
</dbReference>